<organism evidence="1 2">
    <name type="scientific">Salvia divinorum</name>
    <name type="common">Maria pastora</name>
    <name type="synonym">Diviner's sage</name>
    <dbReference type="NCBI Taxonomy" id="28513"/>
    <lineage>
        <taxon>Eukaryota</taxon>
        <taxon>Viridiplantae</taxon>
        <taxon>Streptophyta</taxon>
        <taxon>Embryophyta</taxon>
        <taxon>Tracheophyta</taxon>
        <taxon>Spermatophyta</taxon>
        <taxon>Magnoliopsida</taxon>
        <taxon>eudicotyledons</taxon>
        <taxon>Gunneridae</taxon>
        <taxon>Pentapetalae</taxon>
        <taxon>asterids</taxon>
        <taxon>lamiids</taxon>
        <taxon>Lamiales</taxon>
        <taxon>Lamiaceae</taxon>
        <taxon>Nepetoideae</taxon>
        <taxon>Mentheae</taxon>
        <taxon>Salviinae</taxon>
        <taxon>Salvia</taxon>
        <taxon>Salvia subgen. Calosphace</taxon>
    </lineage>
</organism>
<evidence type="ECO:0000313" key="2">
    <source>
        <dbReference type="Proteomes" id="UP001567538"/>
    </source>
</evidence>
<comment type="caution">
    <text evidence="1">The sequence shown here is derived from an EMBL/GenBank/DDBJ whole genome shotgun (WGS) entry which is preliminary data.</text>
</comment>
<gene>
    <name evidence="1" type="ORF">AAHA92_22476</name>
</gene>
<dbReference type="Proteomes" id="UP001567538">
    <property type="component" value="Unassembled WGS sequence"/>
</dbReference>
<name>A0ABD1GP50_SALDI</name>
<accession>A0ABD1GP50</accession>
<evidence type="ECO:0000313" key="1">
    <source>
        <dbReference type="EMBL" id="KAL1545792.1"/>
    </source>
</evidence>
<protein>
    <submittedName>
        <fullName evidence="1">Uncharacterized protein</fullName>
    </submittedName>
</protein>
<reference evidence="1 2" key="1">
    <citation type="submission" date="2024-06" db="EMBL/GenBank/DDBJ databases">
        <title>A chromosome level genome sequence of Diviner's sage (Salvia divinorum).</title>
        <authorList>
            <person name="Ford S.A."/>
            <person name="Ro D.-K."/>
            <person name="Ness R.W."/>
            <person name="Phillips M.A."/>
        </authorList>
    </citation>
    <scope>NUCLEOTIDE SEQUENCE [LARGE SCALE GENOMIC DNA]</scope>
    <source>
        <strain evidence="1">SAF-2024a</strain>
        <tissue evidence="1">Leaf</tissue>
    </source>
</reference>
<proteinExistence type="predicted"/>
<keyword evidence="2" id="KW-1185">Reference proteome</keyword>
<sequence length="138" mass="16082">MALQRFTHHRPLGPNASTEAVIRAYRMHRRCYGDNLPQFITHYERLWTRAHRHRVTAYDGIVRLVYLLPEEWQGWAMMTARRYVRCQYPAYDLVGDMIGFMGAISTGCYKYHQGPPPASAAPSHTESWRLPPWALLGH</sequence>
<dbReference type="EMBL" id="JBEAFC010000008">
    <property type="protein sequence ID" value="KAL1545792.1"/>
    <property type="molecule type" value="Genomic_DNA"/>
</dbReference>
<dbReference type="AlphaFoldDB" id="A0ABD1GP50"/>